<proteinExistence type="predicted"/>
<dbReference type="Pfam" id="PF21983">
    <property type="entry name" value="NikA-like"/>
    <property type="match status" value="1"/>
</dbReference>
<sequence length="109" mass="12794">MNNRTEQFHFFATPEEAKLIRDREKEIGILNESAYLRKMAIDGYLIQMDLSDVKEAVRLLGITSSNMNQYAKKANETGSIYKEDIDDIRLHQEELWKVMKEILKRLSTI</sequence>
<dbReference type="EMBL" id="FNUL01000002">
    <property type="protein sequence ID" value="SEF45258.1"/>
    <property type="molecule type" value="Genomic_DNA"/>
</dbReference>
<dbReference type="InterPro" id="IPR053842">
    <property type="entry name" value="NikA-like"/>
</dbReference>
<dbReference type="AlphaFoldDB" id="A0A1H5S5V4"/>
<evidence type="ECO:0000313" key="2">
    <source>
        <dbReference type="Proteomes" id="UP000236726"/>
    </source>
</evidence>
<organism evidence="1 2">
    <name type="scientific">Lachnospira multipara</name>
    <dbReference type="NCBI Taxonomy" id="28051"/>
    <lineage>
        <taxon>Bacteria</taxon>
        <taxon>Bacillati</taxon>
        <taxon>Bacillota</taxon>
        <taxon>Clostridia</taxon>
        <taxon>Lachnospirales</taxon>
        <taxon>Lachnospiraceae</taxon>
        <taxon>Lachnospira</taxon>
    </lineage>
</organism>
<dbReference type="RefSeq" id="WP_004602770.1">
    <property type="nucleotide sequence ID" value="NZ_FNUL01000002.1"/>
</dbReference>
<accession>A0A1H5S5V4</accession>
<dbReference type="Proteomes" id="UP000236726">
    <property type="component" value="Unassembled WGS sequence"/>
</dbReference>
<reference evidence="1 2" key="1">
    <citation type="submission" date="2016-10" db="EMBL/GenBank/DDBJ databases">
        <authorList>
            <person name="de Groot N.N."/>
        </authorList>
    </citation>
    <scope>NUCLEOTIDE SEQUENCE [LARGE SCALE GENOMIC DNA]</scope>
    <source>
        <strain evidence="1 2">D15d</strain>
    </source>
</reference>
<name>A0A1H5S5V4_9FIRM</name>
<gene>
    <name evidence="1" type="ORF">SAMN05216537_10252</name>
</gene>
<evidence type="ECO:0000313" key="1">
    <source>
        <dbReference type="EMBL" id="SEF45258.1"/>
    </source>
</evidence>
<evidence type="ECO:0008006" key="3">
    <source>
        <dbReference type="Google" id="ProtNLM"/>
    </source>
</evidence>
<protein>
    <recommendedName>
        <fullName evidence="3">Mobilisation protein (MobC)</fullName>
    </recommendedName>
</protein>
<keyword evidence="2" id="KW-1185">Reference proteome</keyword>